<organism evidence="1 2">
    <name type="scientific">Paramecium octaurelia</name>
    <dbReference type="NCBI Taxonomy" id="43137"/>
    <lineage>
        <taxon>Eukaryota</taxon>
        <taxon>Sar</taxon>
        <taxon>Alveolata</taxon>
        <taxon>Ciliophora</taxon>
        <taxon>Intramacronucleata</taxon>
        <taxon>Oligohymenophorea</taxon>
        <taxon>Peniculida</taxon>
        <taxon>Parameciidae</taxon>
        <taxon>Paramecium</taxon>
    </lineage>
</organism>
<reference evidence="1" key="1">
    <citation type="submission" date="2021-01" db="EMBL/GenBank/DDBJ databases">
        <authorList>
            <consortium name="Genoscope - CEA"/>
            <person name="William W."/>
        </authorList>
    </citation>
    <scope>NUCLEOTIDE SEQUENCE</scope>
</reference>
<name>A0A8S1VC45_PAROT</name>
<sequence>MVLDQKNEIDLLQAWTIFGVNETACKNISNENAFGVNQMINKQLWNSTKLAFLKILSLE</sequence>
<evidence type="ECO:0000313" key="2">
    <source>
        <dbReference type="Proteomes" id="UP000683925"/>
    </source>
</evidence>
<proteinExistence type="predicted"/>
<dbReference type="AlphaFoldDB" id="A0A8S1VC45"/>
<protein>
    <submittedName>
        <fullName evidence="1">Uncharacterized protein</fullName>
    </submittedName>
</protein>
<evidence type="ECO:0000313" key="1">
    <source>
        <dbReference type="EMBL" id="CAD8174093.1"/>
    </source>
</evidence>
<dbReference type="Proteomes" id="UP000683925">
    <property type="component" value="Unassembled WGS sequence"/>
</dbReference>
<dbReference type="EMBL" id="CAJJDP010000062">
    <property type="protein sequence ID" value="CAD8174093.1"/>
    <property type="molecule type" value="Genomic_DNA"/>
</dbReference>
<comment type="caution">
    <text evidence="1">The sequence shown here is derived from an EMBL/GenBank/DDBJ whole genome shotgun (WGS) entry which is preliminary data.</text>
</comment>
<gene>
    <name evidence="1" type="ORF">POCTA_138.1.T0630104</name>
</gene>
<keyword evidence="2" id="KW-1185">Reference proteome</keyword>
<accession>A0A8S1VC45</accession>